<evidence type="ECO:0000256" key="2">
    <source>
        <dbReference type="ARBA" id="ARBA00022490"/>
    </source>
</evidence>
<organism evidence="3 4">
    <name type="scientific">Natranaeroarchaeum aerophilus</name>
    <dbReference type="NCBI Taxonomy" id="2917711"/>
    <lineage>
        <taxon>Archaea</taxon>
        <taxon>Methanobacteriati</taxon>
        <taxon>Methanobacteriota</taxon>
        <taxon>Stenosarchaea group</taxon>
        <taxon>Halobacteria</taxon>
        <taxon>Halobacteriales</taxon>
        <taxon>Natronoarchaeaceae</taxon>
        <taxon>Natranaeroarchaeum</taxon>
    </lineage>
</organism>
<dbReference type="GO" id="GO:0005507">
    <property type="term" value="F:copper ion binding"/>
    <property type="evidence" value="ECO:0007669"/>
    <property type="project" value="TreeGrafter"/>
</dbReference>
<evidence type="ECO:0000313" key="3">
    <source>
        <dbReference type="EMBL" id="MCL9813339.1"/>
    </source>
</evidence>
<keyword evidence="4" id="KW-1185">Reference proteome</keyword>
<gene>
    <name evidence="3" type="ORF">AArcSt11_06685</name>
</gene>
<name>A0AAE3FQC7_9EURY</name>
<dbReference type="Proteomes" id="UP001202674">
    <property type="component" value="Unassembled WGS sequence"/>
</dbReference>
<evidence type="ECO:0000313" key="4">
    <source>
        <dbReference type="Proteomes" id="UP001202674"/>
    </source>
</evidence>
<dbReference type="RefSeq" id="WP_250595660.1">
    <property type="nucleotide sequence ID" value="NZ_JAKRVY010000002.1"/>
</dbReference>
<dbReference type="GO" id="GO:0010038">
    <property type="term" value="P:response to metal ion"/>
    <property type="evidence" value="ECO:0007669"/>
    <property type="project" value="InterPro"/>
</dbReference>
<dbReference type="AlphaFoldDB" id="A0AAE3FQC7"/>
<accession>A0AAE3FQC7</accession>
<reference evidence="3 4" key="1">
    <citation type="journal article" date="2022" name="Syst. Appl. Microbiol.">
        <title>Natronocalculus amylovorans gen. nov., sp. nov., and Natranaeroarchaeum aerophilus sp. nov., dominant culturable amylolytic natronoarchaea from hypersaline soda lakes in southwestern Siberia.</title>
        <authorList>
            <person name="Sorokin D.Y."/>
            <person name="Elcheninov A.G."/>
            <person name="Khizhniak T.V."/>
            <person name="Koenen M."/>
            <person name="Bale N.J."/>
            <person name="Damste J.S.S."/>
            <person name="Kublanov I.V."/>
        </authorList>
    </citation>
    <scope>NUCLEOTIDE SEQUENCE [LARGE SCALE GENOMIC DNA]</scope>
    <source>
        <strain evidence="3 4">AArc-St1-1</strain>
    </source>
</reference>
<comment type="caution">
    <text evidence="3">The sequence shown here is derived from an EMBL/GenBank/DDBJ whole genome shotgun (WGS) entry which is preliminary data.</text>
</comment>
<dbReference type="Gene3D" id="3.30.70.120">
    <property type="match status" value="1"/>
</dbReference>
<dbReference type="EMBL" id="JAKRVY010000002">
    <property type="protein sequence ID" value="MCL9813339.1"/>
    <property type="molecule type" value="Genomic_DNA"/>
</dbReference>
<evidence type="ECO:0000256" key="1">
    <source>
        <dbReference type="ARBA" id="ARBA00010169"/>
    </source>
</evidence>
<dbReference type="PANTHER" id="PTHR23419">
    <property type="entry name" value="DIVALENT CATION TOLERANCE CUTA-RELATED"/>
    <property type="match status" value="1"/>
</dbReference>
<dbReference type="InterPro" id="IPR004323">
    <property type="entry name" value="Ion_tolerance_CutA"/>
</dbReference>
<comment type="similarity">
    <text evidence="1">Belongs to the CutA family.</text>
</comment>
<proteinExistence type="inferred from homology"/>
<sequence length="104" mass="11568">MPTVYITAPPDAADEIARTLVEERLAACVNRIDCESTYRWDGAIHEDEEEILLAKTTEAAYPNLVDRVEAIHPYDVPCIERFDETGILDAFASWRNASVGPSDA</sequence>
<dbReference type="PANTHER" id="PTHR23419:SF8">
    <property type="entry name" value="FI09726P"/>
    <property type="match status" value="1"/>
</dbReference>
<dbReference type="Pfam" id="PF03091">
    <property type="entry name" value="CutA1"/>
    <property type="match status" value="1"/>
</dbReference>
<dbReference type="InterPro" id="IPR011322">
    <property type="entry name" value="N-reg_PII-like_a/b"/>
</dbReference>
<protein>
    <submittedName>
        <fullName evidence="3">Divalent-cation tolerance protein CutA</fullName>
    </submittedName>
</protein>
<dbReference type="InterPro" id="IPR015867">
    <property type="entry name" value="N-reg_PII/ATP_PRibTrfase_C"/>
</dbReference>
<keyword evidence="2" id="KW-0963">Cytoplasm</keyword>
<dbReference type="SUPFAM" id="SSF54913">
    <property type="entry name" value="GlnB-like"/>
    <property type="match status" value="1"/>
</dbReference>